<reference evidence="16" key="2">
    <citation type="submission" date="2025-04" db="UniProtKB">
        <authorList>
            <consortium name="RefSeq"/>
        </authorList>
    </citation>
    <scope>IDENTIFICATION</scope>
    <source>
        <tissue evidence="16">Epidermis and Blubber</tissue>
    </source>
</reference>
<evidence type="ECO:0000256" key="11">
    <source>
        <dbReference type="SAM" id="MobiDB-lite"/>
    </source>
</evidence>
<evidence type="ECO:0000256" key="3">
    <source>
        <dbReference type="ARBA" id="ARBA00022481"/>
    </source>
</evidence>
<evidence type="ECO:0000256" key="1">
    <source>
        <dbReference type="ARBA" id="ARBA00004496"/>
    </source>
</evidence>
<evidence type="ECO:0000256" key="2">
    <source>
        <dbReference type="ARBA" id="ARBA00022468"/>
    </source>
</evidence>
<proteinExistence type="predicted"/>
<evidence type="ECO:0000313" key="16">
    <source>
        <dbReference type="RefSeq" id="XP_036687299.1"/>
    </source>
</evidence>
<dbReference type="InterPro" id="IPR050302">
    <property type="entry name" value="Rab_GAP_TBC_domain"/>
</dbReference>
<feature type="compositionally biased region" description="Low complexity" evidence="11">
    <location>
        <begin position="283"/>
        <end position="293"/>
    </location>
</feature>
<evidence type="ECO:0000259" key="13">
    <source>
        <dbReference type="PROSITE" id="PS50086"/>
    </source>
</evidence>
<dbReference type="InterPro" id="IPR011993">
    <property type="entry name" value="PH-like_dom_sf"/>
</dbReference>
<dbReference type="AlphaFoldDB" id="A0A8B8VQX0"/>
<sequence>MEPPSCIQDEPFPHPLEPEPGAPAQPGQGKPGDKRFRLWYVGGSCLDRRTTLPMLPWLMAEIRRRSQKPEAGGCGAPAPREVLLVLSAPFLRCVPAPGAGAAGGFGPTAAQPNPAVFIFEHKAQHISRFIHNSHDLTYFAYLIKAQPDDPESQMACHVFRATDPNQVPDVISSIRQLSKAAMKEDAKPSKDNEDAFYNSQKFEVLYCGKVTVTHKKAPSSLIDDCIEKFSLHERQRLRVQGEPRAADAGEDPAVSEAQAPASPADVLSEEGDGVTDTHPVFPAAPSQPGPSSSRVCFPERILEDSGFDEQQEFRSRCSSVTGVLQRKVHENSQKPQPRRRHASAPSHVQPSDSEKNRTMLFQVGRFEINLISPDTKSLVLEKNFKDISSCSQGIKHVDHFGFICRELPEPGLSQYICYVFQCASESLVDEVMLTLKQAFSTAAALQSAKTQIKLCEACPMHSLHKLCERIEGLYPPRAKLVIQRHLSSLTDNEQADIFERVQKMKAVNDQEENELVILHLRQLCEAKQRTHIHIGEGPSTISNSTIPENVTSSGRFKLDILKNKAKRSLTSSLENIFSRGANRMRGRLGSVDSFERSNSVASEKDLSPGDSPPGTPPASPLSSAWQTFPEEDSDSPQFRRRAHTFSHPPSSTKRKLNLQDGKAHGLRSPLLRQSSSEQCSDGEGRKRTSSTCSNESLNVGGTPVTPRRISWRQRIFLRVASPMNKSPSAIQQQDGLDTSELLPLSPLAPPMEEEPLVIFVSGDDDPEKAEERKKSEELRSLWRKAIHQQILLLRMEKENQKLEASRDELQSRKVKLDYEEVGICQKEVLITWDKKLLNCRTKIRCDMEDIHTSLKEGVPKSRRGEIWQFLALQYRLRHRLPNKQQPPDTSYKELLKQLTAQQHAILVDLGRTFPTHPYFSAQLGAGQLSLFNLLKAYSLLDKEVGYCQGISFVAGVLLLHMSEEQAFEMLKFLMYDLGFRKQYRPDMMSLQIQMYQLSRLLHDYHRDLYNHLEENEISPSLYAAPWFLTLFASQFPLGFVARVFDIIFLQGTEVIFKVALSLLSNQEALIMECENFENIVEFLKSTLPDMNSSEMEKLITQVFEMDISKQLHAYEVEYHVLQDELQESSYACEESEPMEKLERANSQLKRQNMDLLEKLQIAHAKIQTLESNLENLLTRETKMKSLIRTLEQEKMAYQKAVEQIQKLLPADALANCEPLLRDFNCNPNSGAKTGNKP</sequence>
<dbReference type="PANTHER" id="PTHR47219">
    <property type="entry name" value="RAB GTPASE-ACTIVATING PROTEIN 1-LIKE"/>
    <property type="match status" value="1"/>
</dbReference>
<dbReference type="PROSITE" id="PS50086">
    <property type="entry name" value="TBC_RABGAP"/>
    <property type="match status" value="1"/>
</dbReference>
<evidence type="ECO:0000256" key="9">
    <source>
        <dbReference type="ARBA" id="ARBA00081861"/>
    </source>
</evidence>
<dbReference type="CTD" id="9882"/>
<dbReference type="Gene3D" id="2.30.29.30">
    <property type="entry name" value="Pleckstrin-homology domain (PH domain)/Phosphotyrosine-binding domain (PTB)"/>
    <property type="match status" value="2"/>
</dbReference>
<name>A0A8B8VQX0_BALMU</name>
<evidence type="ECO:0000256" key="5">
    <source>
        <dbReference type="ARBA" id="ARBA00022553"/>
    </source>
</evidence>
<keyword evidence="10" id="KW-0175">Coiled coil</keyword>
<keyword evidence="3" id="KW-0488">Methylation</keyword>
<organism evidence="15 16">
    <name type="scientific">Balaenoptera musculus</name>
    <name type="common">Blue whale</name>
    <dbReference type="NCBI Taxonomy" id="9771"/>
    <lineage>
        <taxon>Eukaryota</taxon>
        <taxon>Metazoa</taxon>
        <taxon>Chordata</taxon>
        <taxon>Craniata</taxon>
        <taxon>Vertebrata</taxon>
        <taxon>Euteleostomi</taxon>
        <taxon>Mammalia</taxon>
        <taxon>Eutheria</taxon>
        <taxon>Laurasiatheria</taxon>
        <taxon>Artiodactyla</taxon>
        <taxon>Whippomorpha</taxon>
        <taxon>Cetacea</taxon>
        <taxon>Mysticeti</taxon>
        <taxon>Balaenopteridae</taxon>
        <taxon>Balaenoptera</taxon>
    </lineage>
</organism>
<keyword evidence="4" id="KW-0963">Cytoplasm</keyword>
<dbReference type="Ensembl" id="ENSBMST00010026608.1">
    <property type="protein sequence ID" value="ENSBMSP00010024150.1"/>
    <property type="gene ID" value="ENSBMSG00010017194.1"/>
</dbReference>
<evidence type="ECO:0000256" key="8">
    <source>
        <dbReference type="ARBA" id="ARBA00072013"/>
    </source>
</evidence>
<evidence type="ECO:0000256" key="10">
    <source>
        <dbReference type="SAM" id="Coils"/>
    </source>
</evidence>
<dbReference type="Gene3D" id="1.10.8.270">
    <property type="entry name" value="putative rabgap domain of human tbc1 domain family member 14 like domains"/>
    <property type="match status" value="1"/>
</dbReference>
<dbReference type="Pfam" id="PF11830">
    <property type="entry name" value="DUF3350"/>
    <property type="match status" value="1"/>
</dbReference>
<feature type="region of interest" description="Disordered" evidence="11">
    <location>
        <begin position="1"/>
        <end position="33"/>
    </location>
</feature>
<feature type="region of interest" description="Disordered" evidence="11">
    <location>
        <begin position="324"/>
        <end position="356"/>
    </location>
</feature>
<evidence type="ECO:0000256" key="4">
    <source>
        <dbReference type="ARBA" id="ARBA00022490"/>
    </source>
</evidence>
<feature type="coiled-coil region" evidence="10">
    <location>
        <begin position="1138"/>
        <end position="1207"/>
    </location>
</feature>
<dbReference type="InterPro" id="IPR000195">
    <property type="entry name" value="Rab-GAP-TBC_dom"/>
</dbReference>
<feature type="compositionally biased region" description="Polar residues" evidence="11">
    <location>
        <begin position="689"/>
        <end position="699"/>
    </location>
</feature>
<dbReference type="FunFam" id="2.30.29.30:FF:000287">
    <property type="entry name" value="TBC1 domain family member 4 isoform X1"/>
    <property type="match status" value="1"/>
</dbReference>
<dbReference type="SUPFAM" id="SSF50729">
    <property type="entry name" value="PH domain-like"/>
    <property type="match status" value="2"/>
</dbReference>
<dbReference type="SUPFAM" id="SSF47923">
    <property type="entry name" value="Ypt/Rab-GAP domain of gyp1p"/>
    <property type="match status" value="2"/>
</dbReference>
<dbReference type="FunFam" id="1.10.10.2750:FF:000002">
    <property type="entry name" value="TBC1 domain family member 4"/>
    <property type="match status" value="1"/>
</dbReference>
<evidence type="ECO:0000313" key="14">
    <source>
        <dbReference type="Ensembl" id="ENSBMSP00010024150.1"/>
    </source>
</evidence>
<dbReference type="PROSITE" id="PS01179">
    <property type="entry name" value="PID"/>
    <property type="match status" value="1"/>
</dbReference>
<dbReference type="InterPro" id="IPR021785">
    <property type="entry name" value="DUF3350"/>
</dbReference>
<dbReference type="InterPro" id="IPR006020">
    <property type="entry name" value="PTB/PI_dom"/>
</dbReference>
<evidence type="ECO:0000256" key="7">
    <source>
        <dbReference type="ARBA" id="ARBA00022990"/>
    </source>
</evidence>
<dbReference type="GO" id="GO:0032869">
    <property type="term" value="P:cellular response to insulin stimulus"/>
    <property type="evidence" value="ECO:0007669"/>
    <property type="project" value="UniProtKB-ARBA"/>
</dbReference>
<feature type="domain" description="PID" evidence="12">
    <location>
        <begin position="368"/>
        <end position="440"/>
    </location>
</feature>
<dbReference type="SMART" id="SM00462">
    <property type="entry name" value="PTB"/>
    <property type="match status" value="2"/>
</dbReference>
<dbReference type="GeneTree" id="ENSGT00940000158486"/>
<dbReference type="CDD" id="cd01269">
    <property type="entry name" value="PTB_TBC1D1_like"/>
    <property type="match status" value="1"/>
</dbReference>
<dbReference type="Gene3D" id="1.10.472.80">
    <property type="entry name" value="Ypt/Rab-GAP domain of gyp1p, domain 3"/>
    <property type="match status" value="1"/>
</dbReference>
<feature type="compositionally biased region" description="Pro residues" evidence="11">
    <location>
        <begin position="610"/>
        <end position="619"/>
    </location>
</feature>
<dbReference type="Pfam" id="PF00566">
    <property type="entry name" value="RabGAP-TBC"/>
    <property type="match status" value="1"/>
</dbReference>
<feature type="region of interest" description="Disordered" evidence="11">
    <location>
        <begin position="241"/>
        <end position="295"/>
    </location>
</feature>
<dbReference type="RefSeq" id="XP_036687299.1">
    <property type="nucleotide sequence ID" value="XM_036831404.1"/>
</dbReference>
<feature type="compositionally biased region" description="Pro residues" evidence="11">
    <location>
        <begin position="13"/>
        <end position="23"/>
    </location>
</feature>
<dbReference type="FunFam" id="2.30.29.30:FF:000076">
    <property type="entry name" value="TBC1 domain family member 4 isoform X1"/>
    <property type="match status" value="1"/>
</dbReference>
<reference evidence="14" key="1">
    <citation type="submission" date="2023-09" db="UniProtKB">
        <authorList>
            <consortium name="Ensembl"/>
        </authorList>
    </citation>
    <scope>IDENTIFICATION</scope>
</reference>
<evidence type="ECO:0000256" key="6">
    <source>
        <dbReference type="ARBA" id="ARBA00022737"/>
    </source>
</evidence>
<dbReference type="Pfam" id="PF00640">
    <property type="entry name" value="PID"/>
    <property type="match status" value="2"/>
</dbReference>
<evidence type="ECO:0000313" key="15">
    <source>
        <dbReference type="Proteomes" id="UP000694857"/>
    </source>
</evidence>
<keyword evidence="15" id="KW-1185">Reference proteome</keyword>
<keyword evidence="2" id="KW-0343">GTPase activation</keyword>
<gene>
    <name evidence="14 16" type="primary">TBC1D4</name>
</gene>
<dbReference type="GO" id="GO:0005096">
    <property type="term" value="F:GTPase activator activity"/>
    <property type="evidence" value="ECO:0007669"/>
    <property type="project" value="UniProtKB-KW"/>
</dbReference>
<dbReference type="PANTHER" id="PTHR47219:SF14">
    <property type="entry name" value="TBC1 DOMAIN FAMILY MEMBER 4"/>
    <property type="match status" value="1"/>
</dbReference>
<dbReference type="Gene3D" id="1.10.10.2750">
    <property type="match status" value="1"/>
</dbReference>
<accession>A0A8B8VQX0</accession>
<feature type="coiled-coil region" evidence="10">
    <location>
        <begin position="792"/>
        <end position="819"/>
    </location>
</feature>
<dbReference type="GO" id="GO:0005737">
    <property type="term" value="C:cytoplasm"/>
    <property type="evidence" value="ECO:0007669"/>
    <property type="project" value="UniProtKB-SubCell"/>
</dbReference>
<dbReference type="FunFam" id="1.10.472.80:FF:000003">
    <property type="entry name" value="Putative TBC1 domain family member 1"/>
    <property type="match status" value="1"/>
</dbReference>
<comment type="subcellular location">
    <subcellularLocation>
        <location evidence="1">Cytoplasm</location>
    </subcellularLocation>
</comment>
<keyword evidence="7" id="KW-0007">Acetylation</keyword>
<feature type="domain" description="Rab-GAP TBC" evidence="13">
    <location>
        <begin position="857"/>
        <end position="1051"/>
    </location>
</feature>
<evidence type="ECO:0000259" key="12">
    <source>
        <dbReference type="PROSITE" id="PS01179"/>
    </source>
</evidence>
<dbReference type="GeneID" id="118884082"/>
<keyword evidence="5" id="KW-0597">Phosphoprotein</keyword>
<feature type="region of interest" description="Disordered" evidence="11">
    <location>
        <begin position="588"/>
        <end position="705"/>
    </location>
</feature>
<protein>
    <recommendedName>
        <fullName evidence="8">TBC1 domain family member 4</fullName>
    </recommendedName>
    <alternativeName>
        <fullName evidence="9">Akt substrate of 160 kDa</fullName>
    </alternativeName>
</protein>
<dbReference type="Proteomes" id="UP000694857">
    <property type="component" value="Chromosome 18"/>
</dbReference>
<dbReference type="FunFam" id="1.10.8.270:FF:000001">
    <property type="entry name" value="TBC1 domain family member 1"/>
    <property type="match status" value="1"/>
</dbReference>
<dbReference type="SMART" id="SM00164">
    <property type="entry name" value="TBC"/>
    <property type="match status" value="1"/>
</dbReference>
<dbReference type="InterPro" id="IPR035969">
    <property type="entry name" value="Rab-GAP_TBC_sf"/>
</dbReference>
<keyword evidence="6" id="KW-0677">Repeat</keyword>